<reference evidence="3" key="1">
    <citation type="journal article" date="2019" name="Int. J. Syst. Evol. Microbiol.">
        <title>The Global Catalogue of Microorganisms (GCM) 10K type strain sequencing project: providing services to taxonomists for standard genome sequencing and annotation.</title>
        <authorList>
            <consortium name="The Broad Institute Genomics Platform"/>
            <consortium name="The Broad Institute Genome Sequencing Center for Infectious Disease"/>
            <person name="Wu L."/>
            <person name="Ma J."/>
        </authorList>
    </citation>
    <scope>NUCLEOTIDE SEQUENCE [LARGE SCALE GENOMIC DNA]</scope>
    <source>
        <strain evidence="3">CGMCC 1.13587</strain>
    </source>
</reference>
<dbReference type="EMBL" id="JBHSNG010000021">
    <property type="protein sequence ID" value="MFC5582629.1"/>
    <property type="molecule type" value="Genomic_DNA"/>
</dbReference>
<accession>A0ABW0T250</accession>
<keyword evidence="3" id="KW-1185">Reference proteome</keyword>
<evidence type="ECO:0000313" key="3">
    <source>
        <dbReference type="Proteomes" id="UP001596111"/>
    </source>
</evidence>
<gene>
    <name evidence="2" type="ORF">ACFPPB_16035</name>
</gene>
<evidence type="ECO:0000313" key="2">
    <source>
        <dbReference type="EMBL" id="MFC5582629.1"/>
    </source>
</evidence>
<comment type="caution">
    <text evidence="2">The sequence shown here is derived from an EMBL/GenBank/DDBJ whole genome shotgun (WGS) entry which is preliminary data.</text>
</comment>
<protein>
    <submittedName>
        <fullName evidence="2">Uncharacterized protein</fullName>
    </submittedName>
</protein>
<dbReference type="RefSeq" id="WP_377328899.1">
    <property type="nucleotide sequence ID" value="NZ_JBHSNG010000021.1"/>
</dbReference>
<name>A0ABW0T250_9GAMM</name>
<sequence length="97" mass="10703">MNDISPDTVSPDTPMVTETASGNPQTLAADNEASLERQMTELGLSSDTRRFLRHVHLAEKQLNDAFDKSHRGGELEQRVSQLYRDLYGAGGAERGSR</sequence>
<dbReference type="Proteomes" id="UP001596111">
    <property type="component" value="Unassembled WGS sequence"/>
</dbReference>
<organism evidence="2 3">
    <name type="scientific">Rhodanobacter terrae</name>
    <dbReference type="NCBI Taxonomy" id="418647"/>
    <lineage>
        <taxon>Bacteria</taxon>
        <taxon>Pseudomonadati</taxon>
        <taxon>Pseudomonadota</taxon>
        <taxon>Gammaproteobacteria</taxon>
        <taxon>Lysobacterales</taxon>
        <taxon>Rhodanobacteraceae</taxon>
        <taxon>Rhodanobacter</taxon>
    </lineage>
</organism>
<feature type="region of interest" description="Disordered" evidence="1">
    <location>
        <begin position="1"/>
        <end position="25"/>
    </location>
</feature>
<evidence type="ECO:0000256" key="1">
    <source>
        <dbReference type="SAM" id="MobiDB-lite"/>
    </source>
</evidence>
<proteinExistence type="predicted"/>